<dbReference type="PROSITE" id="PS51420">
    <property type="entry name" value="RHO"/>
    <property type="match status" value="1"/>
</dbReference>
<evidence type="ECO:0000313" key="8">
    <source>
        <dbReference type="EMBL" id="CAK8675851.1"/>
    </source>
</evidence>
<dbReference type="PROSITE" id="PS51421">
    <property type="entry name" value="RAS"/>
    <property type="match status" value="1"/>
</dbReference>
<dbReference type="SMART" id="SM00176">
    <property type="entry name" value="RAN"/>
    <property type="match status" value="1"/>
</dbReference>
<proteinExistence type="inferred from homology"/>
<sequence length="243" mass="27275">MSLERQTNVDNGEELEDSLDTNYDFLIKFLLLGDSGVGKTCFLHRYTSGEFKPKFIATVGVDFRLKKLVYEFPEEGEDAKKKIHLQLWDTAGQERYRSLTKAFFRDGMGFLLLFDLADENSFQSVRQWLTEIKDQAYCENPDIILIGNKSDLKTRQVTSSQAEELAGSLGIPYLETSAATGKNVIPAVNMLLDMVMKRMREYVSAMDAEKATSPAPVSQPTQTSSRPKPNETTEPAKQSSCAC</sequence>
<comment type="caution">
    <text evidence="8">The sequence shown here is derived from an EMBL/GenBank/DDBJ whole genome shotgun (WGS) entry which is preliminary data.</text>
</comment>
<evidence type="ECO:0000256" key="4">
    <source>
        <dbReference type="ARBA" id="ARBA00023134"/>
    </source>
</evidence>
<keyword evidence="5" id="KW-0449">Lipoprotein</keyword>
<reference evidence="8 9" key="1">
    <citation type="submission" date="2024-02" db="EMBL/GenBank/DDBJ databases">
        <authorList>
            <person name="Daric V."/>
            <person name="Darras S."/>
        </authorList>
    </citation>
    <scope>NUCLEOTIDE SEQUENCE [LARGE SCALE GENOMIC DNA]</scope>
</reference>
<gene>
    <name evidence="8" type="ORF">CVLEPA_LOCUS5381</name>
</gene>
<dbReference type="InterPro" id="IPR050305">
    <property type="entry name" value="Small_GTPase_Rab"/>
</dbReference>
<dbReference type="Pfam" id="PF00071">
    <property type="entry name" value="Ras"/>
    <property type="match status" value="1"/>
</dbReference>
<accession>A0ABP0F801</accession>
<dbReference type="EMBL" id="CAWYQH010000024">
    <property type="protein sequence ID" value="CAK8675851.1"/>
    <property type="molecule type" value="Genomic_DNA"/>
</dbReference>
<dbReference type="InterPro" id="IPR005225">
    <property type="entry name" value="Small_GTP-bd"/>
</dbReference>
<dbReference type="InterPro" id="IPR001806">
    <property type="entry name" value="Small_GTPase"/>
</dbReference>
<evidence type="ECO:0000256" key="2">
    <source>
        <dbReference type="ARBA" id="ARBA00006270"/>
    </source>
</evidence>
<name>A0ABP0F801_CLALP</name>
<keyword evidence="9" id="KW-1185">Reference proteome</keyword>
<dbReference type="SMART" id="SM00173">
    <property type="entry name" value="RAS"/>
    <property type="match status" value="1"/>
</dbReference>
<evidence type="ECO:0000313" key="9">
    <source>
        <dbReference type="Proteomes" id="UP001642483"/>
    </source>
</evidence>
<dbReference type="Gene3D" id="3.40.50.300">
    <property type="entry name" value="P-loop containing nucleotide triphosphate hydrolases"/>
    <property type="match status" value="1"/>
</dbReference>
<feature type="compositionally biased region" description="Polar residues" evidence="7">
    <location>
        <begin position="215"/>
        <end position="243"/>
    </location>
</feature>
<dbReference type="PANTHER" id="PTHR47980">
    <property type="entry name" value="LD44762P"/>
    <property type="match status" value="1"/>
</dbReference>
<dbReference type="Proteomes" id="UP001642483">
    <property type="component" value="Unassembled WGS sequence"/>
</dbReference>
<evidence type="ECO:0000256" key="7">
    <source>
        <dbReference type="SAM" id="MobiDB-lite"/>
    </source>
</evidence>
<dbReference type="PROSITE" id="PS51419">
    <property type="entry name" value="RAB"/>
    <property type="match status" value="1"/>
</dbReference>
<keyword evidence="4" id="KW-0342">GTP-binding</keyword>
<dbReference type="InterPro" id="IPR027417">
    <property type="entry name" value="P-loop_NTPase"/>
</dbReference>
<comment type="similarity">
    <text evidence="2">Belongs to the small GTPase superfamily. Rab family.</text>
</comment>
<dbReference type="NCBIfam" id="TIGR00231">
    <property type="entry name" value="small_GTP"/>
    <property type="match status" value="1"/>
</dbReference>
<evidence type="ECO:0000256" key="1">
    <source>
        <dbReference type="ARBA" id="ARBA00004635"/>
    </source>
</evidence>
<protein>
    <submittedName>
        <fullName evidence="8">Uncharacterized protein</fullName>
    </submittedName>
</protein>
<evidence type="ECO:0000256" key="3">
    <source>
        <dbReference type="ARBA" id="ARBA00022741"/>
    </source>
</evidence>
<dbReference type="SMART" id="SM00174">
    <property type="entry name" value="RHO"/>
    <property type="match status" value="1"/>
</dbReference>
<organism evidence="8 9">
    <name type="scientific">Clavelina lepadiformis</name>
    <name type="common">Light-bulb sea squirt</name>
    <name type="synonym">Ascidia lepadiformis</name>
    <dbReference type="NCBI Taxonomy" id="159417"/>
    <lineage>
        <taxon>Eukaryota</taxon>
        <taxon>Metazoa</taxon>
        <taxon>Chordata</taxon>
        <taxon>Tunicata</taxon>
        <taxon>Ascidiacea</taxon>
        <taxon>Aplousobranchia</taxon>
        <taxon>Clavelinidae</taxon>
        <taxon>Clavelina</taxon>
    </lineage>
</organism>
<dbReference type="PRINTS" id="PR00449">
    <property type="entry name" value="RASTRNSFRMNG"/>
</dbReference>
<evidence type="ECO:0000256" key="6">
    <source>
        <dbReference type="ARBA" id="ARBA00023289"/>
    </source>
</evidence>
<evidence type="ECO:0000256" key="5">
    <source>
        <dbReference type="ARBA" id="ARBA00023288"/>
    </source>
</evidence>
<keyword evidence="6" id="KW-0636">Prenylation</keyword>
<dbReference type="SMART" id="SM00175">
    <property type="entry name" value="RAB"/>
    <property type="match status" value="1"/>
</dbReference>
<feature type="region of interest" description="Disordered" evidence="7">
    <location>
        <begin position="207"/>
        <end position="243"/>
    </location>
</feature>
<dbReference type="SUPFAM" id="SSF52540">
    <property type="entry name" value="P-loop containing nucleoside triphosphate hydrolases"/>
    <property type="match status" value="1"/>
</dbReference>
<keyword evidence="3" id="KW-0547">Nucleotide-binding</keyword>
<comment type="subcellular location">
    <subcellularLocation>
        <location evidence="1">Membrane</location>
        <topology evidence="1">Lipid-anchor</topology>
    </subcellularLocation>
</comment>